<gene>
    <name evidence="2" type="ORF">FM21_35140</name>
</gene>
<accession>A0A086MRH4</accession>
<organism evidence="2 3">
    <name type="scientific">Streptomyces mutabilis</name>
    <dbReference type="NCBI Taxonomy" id="67332"/>
    <lineage>
        <taxon>Bacteria</taxon>
        <taxon>Bacillati</taxon>
        <taxon>Actinomycetota</taxon>
        <taxon>Actinomycetes</taxon>
        <taxon>Kitasatosporales</taxon>
        <taxon>Streptomycetaceae</taxon>
        <taxon>Streptomyces</taxon>
    </lineage>
</organism>
<sequence>MTTTPTPEPTETADRAAVLREEAARIRAHCPDHLDAESAHGAWLVCHCDVADDMERRMAAEAQPAAPDTEDPARIDRLRPEFTDHASVKAIDAQLDRARRQERRWHLRSEWLIGLRQRRVEQEARGEQPAVSGAAAAPAQDTPRSLKDRLLDAVTHTGPGYDLTPAAEQPIAPAKEA</sequence>
<evidence type="ECO:0000256" key="1">
    <source>
        <dbReference type="SAM" id="MobiDB-lite"/>
    </source>
</evidence>
<dbReference type="AlphaFoldDB" id="A0A086MRH4"/>
<dbReference type="Proteomes" id="UP000029095">
    <property type="component" value="Unassembled WGS sequence"/>
</dbReference>
<feature type="region of interest" description="Disordered" evidence="1">
    <location>
        <begin position="123"/>
        <end position="177"/>
    </location>
</feature>
<comment type="caution">
    <text evidence="2">The sequence shown here is derived from an EMBL/GenBank/DDBJ whole genome shotgun (WGS) entry which is preliminary data.</text>
</comment>
<protein>
    <submittedName>
        <fullName evidence="2">Uncharacterized protein</fullName>
    </submittedName>
</protein>
<dbReference type="RefSeq" id="WP_043386038.1">
    <property type="nucleotide sequence ID" value="NZ_KN039950.1"/>
</dbReference>
<name>A0A086MRH4_9ACTN</name>
<dbReference type="HOGENOM" id="CLU_1517124_0_0_11"/>
<proteinExistence type="predicted"/>
<keyword evidence="3" id="KW-1185">Reference proteome</keyword>
<reference evidence="2 3" key="1">
    <citation type="submission" date="2014-05" db="EMBL/GenBank/DDBJ databases">
        <title>Complete genome sequence of the Streptomyces mutabilis TRM45540.</title>
        <authorList>
            <person name="Luo X."/>
            <person name="Zhang L."/>
        </authorList>
    </citation>
    <scope>NUCLEOTIDE SEQUENCE [LARGE SCALE GENOMIC DNA]</scope>
    <source>
        <strain evidence="2 3">TRM45540</strain>
    </source>
</reference>
<evidence type="ECO:0000313" key="2">
    <source>
        <dbReference type="EMBL" id="KFG71492.1"/>
    </source>
</evidence>
<dbReference type="EMBL" id="JNFQ01000007">
    <property type="protein sequence ID" value="KFG71492.1"/>
    <property type="molecule type" value="Genomic_DNA"/>
</dbReference>
<dbReference type="STRING" id="1915400.FM21_35140"/>
<evidence type="ECO:0000313" key="3">
    <source>
        <dbReference type="Proteomes" id="UP000029095"/>
    </source>
</evidence>